<evidence type="ECO:0000259" key="4">
    <source>
        <dbReference type="SMART" id="SM00382"/>
    </source>
</evidence>
<comment type="caution">
    <text evidence="5">The sequence shown here is derived from an EMBL/GenBank/DDBJ whole genome shotgun (WGS) entry which is preliminary data.</text>
</comment>
<dbReference type="SUPFAM" id="SSF52540">
    <property type="entry name" value="P-loop containing nucleoside triphosphate hydrolases"/>
    <property type="match status" value="1"/>
</dbReference>
<proteinExistence type="predicted"/>
<dbReference type="GO" id="GO:0005524">
    <property type="term" value="F:ATP binding"/>
    <property type="evidence" value="ECO:0007669"/>
    <property type="project" value="InterPro"/>
</dbReference>
<dbReference type="GO" id="GO:0004222">
    <property type="term" value="F:metalloendopeptidase activity"/>
    <property type="evidence" value="ECO:0007669"/>
    <property type="project" value="InterPro"/>
</dbReference>
<keyword evidence="1" id="KW-0809">Transit peptide</keyword>
<dbReference type="Pfam" id="PF01434">
    <property type="entry name" value="Peptidase_M41"/>
    <property type="match status" value="1"/>
</dbReference>
<dbReference type="EMBL" id="JAINDJ010000005">
    <property type="protein sequence ID" value="KAG9445869.1"/>
    <property type="molecule type" value="Genomic_DNA"/>
</dbReference>
<dbReference type="Gene3D" id="1.20.58.760">
    <property type="entry name" value="Peptidase M41"/>
    <property type="match status" value="1"/>
</dbReference>
<evidence type="ECO:0000256" key="3">
    <source>
        <dbReference type="SAM" id="Phobius"/>
    </source>
</evidence>
<gene>
    <name evidence="5" type="ORF">H6P81_011997</name>
</gene>
<protein>
    <recommendedName>
        <fullName evidence="4">AAA+ ATPase domain-containing protein</fullName>
    </recommendedName>
</protein>
<dbReference type="InterPro" id="IPR037219">
    <property type="entry name" value="Peptidase_M41-like"/>
</dbReference>
<evidence type="ECO:0000313" key="6">
    <source>
        <dbReference type="Proteomes" id="UP000825729"/>
    </source>
</evidence>
<dbReference type="Gene3D" id="3.40.50.300">
    <property type="entry name" value="P-loop containing nucleotide triphosphate hydrolases"/>
    <property type="match status" value="1"/>
</dbReference>
<keyword evidence="6" id="KW-1185">Reference proteome</keyword>
<dbReference type="InterPro" id="IPR027417">
    <property type="entry name" value="P-loop_NTPase"/>
</dbReference>
<accession>A0AAV7EC82</accession>
<dbReference type="Pfam" id="PF00004">
    <property type="entry name" value="AAA"/>
    <property type="match status" value="1"/>
</dbReference>
<keyword evidence="2" id="KW-0175">Coiled coil</keyword>
<feature type="transmembrane region" description="Helical" evidence="3">
    <location>
        <begin position="598"/>
        <end position="620"/>
    </location>
</feature>
<feature type="coiled-coil region" evidence="2">
    <location>
        <begin position="255"/>
        <end position="296"/>
    </location>
</feature>
<dbReference type="PANTHER" id="PTHR23076">
    <property type="entry name" value="METALLOPROTEASE M41 FTSH"/>
    <property type="match status" value="1"/>
</dbReference>
<feature type="transmembrane region" description="Helical" evidence="3">
    <location>
        <begin position="695"/>
        <end position="714"/>
    </location>
</feature>
<dbReference type="InterPro" id="IPR003593">
    <property type="entry name" value="AAA+_ATPase"/>
</dbReference>
<keyword evidence="3" id="KW-0472">Membrane</keyword>
<reference evidence="5 6" key="1">
    <citation type="submission" date="2021-07" db="EMBL/GenBank/DDBJ databases">
        <title>The Aristolochia fimbriata genome: insights into angiosperm evolution, floral development and chemical biosynthesis.</title>
        <authorList>
            <person name="Jiao Y."/>
        </authorList>
    </citation>
    <scope>NUCLEOTIDE SEQUENCE [LARGE SCALE GENOMIC DNA]</scope>
    <source>
        <strain evidence="5">IBCAS-2021</strain>
        <tissue evidence="5">Leaf</tissue>
    </source>
</reference>
<sequence>MDSTFSGSPLSSRSAGSSFVRCRPLHASPAFAQSPRSFPFLKRRRVLHRIRAQSSGQSRTLVCGPPICPTFGSPCFFRPGNRKHCIECLPSSLFNGSSQTNDETTPNFLQKTLALALFCVTLSFFPSRGLQMPANAVSLVDFIPRRLVKNNKDSNLAEHGFSGYTRRLLEKVSVLHQRIDDVKLDKATMKDVKEALKEVKLCREELQKEVLRAMNTETREMRREKAGLFRRSQSAFDSFWKAKKEKDKLLRGNGRDKTKEKLEELDTIMTEAEEEYNELGDKVEEIDEKISKKEALTLSVAIRELAFIERESESLVERFTLQRKQQSLESIPKDSPSNLSKHEIERELETAQKQYLEQMTLPNAVQVEDSNTLTDKSSQQFAVNIKQRFEESRELQKNLESSIRSKLRKFGEEKQFIANTPVDEILKGFPEVELKWMFGNKEVVVPKAVSLQLYHGWRKWREEAKSRLKTSLLENVDQGKKYLAERQERILLDRDRIVAKTWYNDEKNRWEMDPISLPYAVSRKLVEYARIRHDWAVMYLGLKGDDKEYYVDIQEFDLLFEDFGGFDGLYIKMMASSIPTAVQLMWIPLSELDIRQQFLVVMRLTYRTLAGLWNSMIVSYVKKRAFKRIKNITDDVMMMIVFPIVEFLIPKAVRMKLGMAWPEESYQTAGSTWYLQWQSEAEMSFKARKGNGWQWYFWFLIRSGIYFFVLFNVFRFMKRKIPRFLGYGPFRRDPNLRKLRRVKYYFQYRLNRILRRKKEGIDPIRSAFDQMKRVKNPPIRLKDFASVDSMREEINEVVAFLQNPGAFREMGARAPRGVLIVGERGTGKTSLALAIAAEARVPVVEVKAEQLEAGLWVGQSASNVRELFQTARDLAPVILFVEDFDLFAGVRGKFIHTKKQDHEAFINQLLVELDGFEKQDGVVLIATTRNLKQIDQALQRPGRMDRVLHLQRPTQLEREKILHIAANETMDEELIDYVDWKKVAEKTALLRPMELKLVPMSLEGAAFRNKFLDADELLSYCSWIATLNDVLPDRLRKTKLAKRIGKWLVNHLGLTLTRLDLESVVDLMEPYGHISNGIDLLSPPLDWTRETKYPHAVWAAGRGLIALLLPNFDEVDNIWLEPASWEGIGCTKITKAKNEGSLYGNVETRSYLEKKLVFCFGSYIAAELLLPFGEENFLSSSELKQAQEIATRMVMEYGWGPDDSLAIYLCSNATAALSMGYDHEHEMAAKVEKMYDLAYDRAREMLLKNRSVLEAIVEELLQFETLTGKELLKILENNGGIREQEPFFLSKHTVKELSSSSSVSSQYLLGQLN</sequence>
<dbReference type="SUPFAM" id="SSF140990">
    <property type="entry name" value="FtsH protease domain-like"/>
    <property type="match status" value="1"/>
</dbReference>
<dbReference type="Proteomes" id="UP000825729">
    <property type="component" value="Unassembled WGS sequence"/>
</dbReference>
<dbReference type="SMART" id="SM00382">
    <property type="entry name" value="AAA"/>
    <property type="match status" value="1"/>
</dbReference>
<organism evidence="5 6">
    <name type="scientific">Aristolochia fimbriata</name>
    <name type="common">White veined hardy Dutchman's pipe vine</name>
    <dbReference type="NCBI Taxonomy" id="158543"/>
    <lineage>
        <taxon>Eukaryota</taxon>
        <taxon>Viridiplantae</taxon>
        <taxon>Streptophyta</taxon>
        <taxon>Embryophyta</taxon>
        <taxon>Tracheophyta</taxon>
        <taxon>Spermatophyta</taxon>
        <taxon>Magnoliopsida</taxon>
        <taxon>Magnoliidae</taxon>
        <taxon>Piperales</taxon>
        <taxon>Aristolochiaceae</taxon>
        <taxon>Aristolochia</taxon>
    </lineage>
</organism>
<dbReference type="GO" id="GO:0009535">
    <property type="term" value="C:chloroplast thylakoid membrane"/>
    <property type="evidence" value="ECO:0007669"/>
    <property type="project" value="TreeGrafter"/>
</dbReference>
<dbReference type="GO" id="GO:0004176">
    <property type="term" value="F:ATP-dependent peptidase activity"/>
    <property type="evidence" value="ECO:0007669"/>
    <property type="project" value="InterPro"/>
</dbReference>
<dbReference type="GO" id="GO:0016887">
    <property type="term" value="F:ATP hydrolysis activity"/>
    <property type="evidence" value="ECO:0007669"/>
    <property type="project" value="InterPro"/>
</dbReference>
<dbReference type="FunFam" id="3.40.50.300:FF:001891">
    <property type="entry name" value="ATP-dependent zinc metalloprotease FtsH 3"/>
    <property type="match status" value="1"/>
</dbReference>
<evidence type="ECO:0000256" key="2">
    <source>
        <dbReference type="SAM" id="Coils"/>
    </source>
</evidence>
<dbReference type="PANTHER" id="PTHR23076:SF58">
    <property type="entry name" value="INACTIVE ATP-DEPENDENT ZINC METALLOPROTEASE FTSHI 5, CHLOROPLASTIC-RELATED"/>
    <property type="match status" value="1"/>
</dbReference>
<name>A0AAV7EC82_ARIFI</name>
<dbReference type="InterPro" id="IPR000642">
    <property type="entry name" value="Peptidase_M41"/>
</dbReference>
<keyword evidence="3" id="KW-1133">Transmembrane helix</keyword>
<evidence type="ECO:0000256" key="1">
    <source>
        <dbReference type="ARBA" id="ARBA00022946"/>
    </source>
</evidence>
<keyword evidence="3" id="KW-0812">Transmembrane</keyword>
<dbReference type="InterPro" id="IPR003959">
    <property type="entry name" value="ATPase_AAA_core"/>
</dbReference>
<evidence type="ECO:0000313" key="5">
    <source>
        <dbReference type="EMBL" id="KAG9445869.1"/>
    </source>
</evidence>
<dbReference type="GO" id="GO:0006508">
    <property type="term" value="P:proteolysis"/>
    <property type="evidence" value="ECO:0007669"/>
    <property type="project" value="InterPro"/>
</dbReference>
<feature type="domain" description="AAA+ ATPase" evidence="4">
    <location>
        <begin position="814"/>
        <end position="954"/>
    </location>
</feature>